<protein>
    <submittedName>
        <fullName evidence="2">Uncharacterized protein</fullName>
    </submittedName>
</protein>
<organism evidence="2 3">
    <name type="scientific">Hymenolepis diminuta</name>
    <name type="common">Rat tapeworm</name>
    <dbReference type="NCBI Taxonomy" id="6216"/>
    <lineage>
        <taxon>Eukaryota</taxon>
        <taxon>Metazoa</taxon>
        <taxon>Spiralia</taxon>
        <taxon>Lophotrochozoa</taxon>
        <taxon>Platyhelminthes</taxon>
        <taxon>Cestoda</taxon>
        <taxon>Eucestoda</taxon>
        <taxon>Cyclophyllidea</taxon>
        <taxon>Hymenolepididae</taxon>
        <taxon>Hymenolepis</taxon>
    </lineage>
</organism>
<name>A0A564YE27_HYMDI</name>
<reference evidence="2 3" key="1">
    <citation type="submission" date="2019-07" db="EMBL/GenBank/DDBJ databases">
        <authorList>
            <person name="Jastrzebski P J."/>
            <person name="Paukszto L."/>
            <person name="Jastrzebski P J."/>
        </authorList>
    </citation>
    <scope>NUCLEOTIDE SEQUENCE [LARGE SCALE GENOMIC DNA]</scope>
    <source>
        <strain evidence="2 3">WMS-il1</strain>
    </source>
</reference>
<accession>A0A564YE27</accession>
<sequence length="115" mass="12618">MTLSGVFIFQLCKSNGGSILAFFVFLMLVITILGWVINSIVTSIFGAICLAITTIIICVYAIINNICLNLFWTQYHDLESTIPPTNAECVKTPTAEQTNSPRCVVIKVDETNPSN</sequence>
<keyword evidence="3" id="KW-1185">Reference proteome</keyword>
<evidence type="ECO:0000313" key="2">
    <source>
        <dbReference type="EMBL" id="VUZ44794.1"/>
    </source>
</evidence>
<evidence type="ECO:0000256" key="1">
    <source>
        <dbReference type="SAM" id="Phobius"/>
    </source>
</evidence>
<proteinExistence type="predicted"/>
<keyword evidence="1" id="KW-0812">Transmembrane</keyword>
<feature type="transmembrane region" description="Helical" evidence="1">
    <location>
        <begin position="43"/>
        <end position="63"/>
    </location>
</feature>
<dbReference type="EMBL" id="CABIJS010000144">
    <property type="protein sequence ID" value="VUZ44794.1"/>
    <property type="molecule type" value="Genomic_DNA"/>
</dbReference>
<dbReference type="Proteomes" id="UP000321570">
    <property type="component" value="Unassembled WGS sequence"/>
</dbReference>
<keyword evidence="1" id="KW-1133">Transmembrane helix</keyword>
<gene>
    <name evidence="2" type="ORF">WMSIL1_LOCUS4790</name>
</gene>
<dbReference type="AlphaFoldDB" id="A0A564YE27"/>
<feature type="transmembrane region" description="Helical" evidence="1">
    <location>
        <begin position="19"/>
        <end position="37"/>
    </location>
</feature>
<evidence type="ECO:0000313" key="3">
    <source>
        <dbReference type="Proteomes" id="UP000321570"/>
    </source>
</evidence>
<keyword evidence="1" id="KW-0472">Membrane</keyword>